<dbReference type="PANTHER" id="PTHR36050:SF1">
    <property type="entry name" value="O-FUCOSYLTRANSFERASE 30"/>
    <property type="match status" value="1"/>
</dbReference>
<dbReference type="STRING" id="86630.A0A367IJI1"/>
<organism evidence="1 2">
    <name type="scientific">Rhizopus azygosporus</name>
    <name type="common">Rhizopus microsporus var. azygosporus</name>
    <dbReference type="NCBI Taxonomy" id="86630"/>
    <lineage>
        <taxon>Eukaryota</taxon>
        <taxon>Fungi</taxon>
        <taxon>Fungi incertae sedis</taxon>
        <taxon>Mucoromycota</taxon>
        <taxon>Mucoromycotina</taxon>
        <taxon>Mucoromycetes</taxon>
        <taxon>Mucorales</taxon>
        <taxon>Mucorineae</taxon>
        <taxon>Rhizopodaceae</taxon>
        <taxon>Rhizopus</taxon>
    </lineage>
</organism>
<dbReference type="OrthoDB" id="1882547at2759"/>
<protein>
    <submittedName>
        <fullName evidence="1">Uncharacterized protein</fullName>
    </submittedName>
</protein>
<proteinExistence type="predicted"/>
<accession>A0A367IJI1</accession>
<dbReference type="AlphaFoldDB" id="A0A367IJI1"/>
<gene>
    <name evidence="1" type="ORF">CU097_002075</name>
</gene>
<dbReference type="PANTHER" id="PTHR36050">
    <property type="entry name" value="O-FUCOSYLTRANSFERASE 30"/>
    <property type="match status" value="1"/>
</dbReference>
<name>A0A367IJI1_RHIAZ</name>
<evidence type="ECO:0000313" key="1">
    <source>
        <dbReference type="EMBL" id="RCH77681.1"/>
    </source>
</evidence>
<comment type="caution">
    <text evidence="1">The sequence shown here is derived from an EMBL/GenBank/DDBJ whole genome shotgun (WGS) entry which is preliminary data.</text>
</comment>
<feature type="non-terminal residue" evidence="1">
    <location>
        <position position="78"/>
    </location>
</feature>
<feature type="non-terminal residue" evidence="1">
    <location>
        <position position="1"/>
    </location>
</feature>
<sequence length="78" mass="8720">EKYLAYLPHSGLSNQRIELANALLLAAILKRTLIIPPAFLGNVMGWMPREQLLDHLGWLTTPKDFETICQPPTPGDLP</sequence>
<dbReference type="Proteomes" id="UP000252139">
    <property type="component" value="Unassembled WGS sequence"/>
</dbReference>
<keyword evidence="2" id="KW-1185">Reference proteome</keyword>
<evidence type="ECO:0000313" key="2">
    <source>
        <dbReference type="Proteomes" id="UP000252139"/>
    </source>
</evidence>
<dbReference type="EMBL" id="PJQL01005747">
    <property type="protein sequence ID" value="RCH77681.1"/>
    <property type="molecule type" value="Genomic_DNA"/>
</dbReference>
<reference evidence="1 2" key="1">
    <citation type="journal article" date="2018" name="G3 (Bethesda)">
        <title>Phylogenetic and Phylogenomic Definition of Rhizopus Species.</title>
        <authorList>
            <person name="Gryganskyi A.P."/>
            <person name="Golan J."/>
            <person name="Dolatabadi S."/>
            <person name="Mondo S."/>
            <person name="Robb S."/>
            <person name="Idnurm A."/>
            <person name="Muszewska A."/>
            <person name="Steczkiewicz K."/>
            <person name="Masonjones S."/>
            <person name="Liao H.L."/>
            <person name="Gajdeczka M.T."/>
            <person name="Anike F."/>
            <person name="Vuek A."/>
            <person name="Anishchenko I.M."/>
            <person name="Voigt K."/>
            <person name="de Hoog G.S."/>
            <person name="Smith M.E."/>
            <person name="Heitman J."/>
            <person name="Vilgalys R."/>
            <person name="Stajich J.E."/>
        </authorList>
    </citation>
    <scope>NUCLEOTIDE SEQUENCE [LARGE SCALE GENOMIC DNA]</scope>
    <source>
        <strain evidence="1 2">CBS 357.93</strain>
    </source>
</reference>